<proteinExistence type="inferred from homology"/>
<dbReference type="NCBIfam" id="TIGR03317">
    <property type="entry name" value="ygfZ_signature"/>
    <property type="match status" value="1"/>
</dbReference>
<evidence type="ECO:0000256" key="2">
    <source>
        <dbReference type="ARBA" id="ARBA00022946"/>
    </source>
</evidence>
<keyword evidence="8" id="KW-1185">Reference proteome</keyword>
<dbReference type="PANTHER" id="PTHR22602">
    <property type="entry name" value="TRANSFERASE CAF17, MITOCHONDRIAL-RELATED"/>
    <property type="match status" value="1"/>
</dbReference>
<keyword evidence="3" id="KW-0496">Mitochondrion</keyword>
<dbReference type="Pfam" id="PF25455">
    <property type="entry name" value="Beta-barrel_CAF17_C"/>
    <property type="match status" value="1"/>
</dbReference>
<sequence length="434" mass="48271">MAFIRALLPPSRGFGPFHPLGYGMRRYQSTAFTPITLASLTNSDRYCRLADRGLVQVSGSEASQFLQGLITNHMPQIAVGGSGFYAAFLIPQGRMLYDVMVYPKNQGERFPDPPTFVVECDASVTKELYKYMTLRKLRAKVDITDVSSEHHSWNIWGPGVENLWCWQQLCNPQQSAGSVHPPINKVAAQLPRGSLILKHHELGIWLTDRRVPGMGLRTVLPTSQTPALPTSFREVEPLEYTLRRLLLGIPEGTQDIPSRQALPLEYNLDYMHGVDFRKGCYVGQELTIRTYHTGVVRKRVVPVTLVPDRSGPLPDITSPTVDMSPSIASPPAGTDIFRVPVEQSPEDTLVQLAPRLNSDKITDADRGAAPTSRRGTRPVARYCSGLFNVGLAVVRLEHIDSPTHKLVLATPDAHGQHQLLRVLPRVPEWWPTTP</sequence>
<dbReference type="GO" id="GO:0016226">
    <property type="term" value="P:iron-sulfur cluster assembly"/>
    <property type="evidence" value="ECO:0007669"/>
    <property type="project" value="TreeGrafter"/>
</dbReference>
<organism evidence="7 8">
    <name type="scientific">Dispira parvispora</name>
    <dbReference type="NCBI Taxonomy" id="1520584"/>
    <lineage>
        <taxon>Eukaryota</taxon>
        <taxon>Fungi</taxon>
        <taxon>Fungi incertae sedis</taxon>
        <taxon>Zoopagomycota</taxon>
        <taxon>Kickxellomycotina</taxon>
        <taxon>Dimargaritomycetes</taxon>
        <taxon>Dimargaritales</taxon>
        <taxon>Dimargaritaceae</taxon>
        <taxon>Dispira</taxon>
    </lineage>
</organism>
<evidence type="ECO:0000313" key="7">
    <source>
        <dbReference type="EMBL" id="KAJ1956991.1"/>
    </source>
</evidence>
<evidence type="ECO:0000256" key="4">
    <source>
        <dbReference type="ARBA" id="ARBA00093447"/>
    </source>
</evidence>
<evidence type="ECO:0000256" key="3">
    <source>
        <dbReference type="ARBA" id="ARBA00023128"/>
    </source>
</evidence>
<dbReference type="InterPro" id="IPR006222">
    <property type="entry name" value="GCVT_N"/>
</dbReference>
<comment type="similarity">
    <text evidence="4">Belongs to the GcvT family. CAF17/IBA57 subfamily.</text>
</comment>
<dbReference type="AlphaFoldDB" id="A0A9W8AKH1"/>
<keyword evidence="2" id="KW-0809">Transit peptide</keyword>
<dbReference type="InterPro" id="IPR027266">
    <property type="entry name" value="TrmE/GcvT-like"/>
</dbReference>
<dbReference type="OrthoDB" id="191995at2759"/>
<dbReference type="InterPro" id="IPR057460">
    <property type="entry name" value="CAF17_C"/>
</dbReference>
<dbReference type="SUPFAM" id="SSF103025">
    <property type="entry name" value="Folate-binding domain"/>
    <property type="match status" value="1"/>
</dbReference>
<evidence type="ECO:0000259" key="5">
    <source>
        <dbReference type="Pfam" id="PF01571"/>
    </source>
</evidence>
<reference evidence="7" key="1">
    <citation type="submission" date="2022-07" db="EMBL/GenBank/DDBJ databases">
        <title>Phylogenomic reconstructions and comparative analyses of Kickxellomycotina fungi.</title>
        <authorList>
            <person name="Reynolds N.K."/>
            <person name="Stajich J.E."/>
            <person name="Barry K."/>
            <person name="Grigoriev I.V."/>
            <person name="Crous P."/>
            <person name="Smith M.E."/>
        </authorList>
    </citation>
    <scope>NUCLEOTIDE SEQUENCE</scope>
    <source>
        <strain evidence="7">RSA 1196</strain>
    </source>
</reference>
<comment type="caution">
    <text evidence="7">The sequence shown here is derived from an EMBL/GenBank/DDBJ whole genome shotgun (WGS) entry which is preliminary data.</text>
</comment>
<dbReference type="Pfam" id="PF01571">
    <property type="entry name" value="GCV_T"/>
    <property type="match status" value="1"/>
</dbReference>
<dbReference type="Proteomes" id="UP001150925">
    <property type="component" value="Unassembled WGS sequence"/>
</dbReference>
<name>A0A9W8AKH1_9FUNG</name>
<dbReference type="GO" id="GO:0005759">
    <property type="term" value="C:mitochondrial matrix"/>
    <property type="evidence" value="ECO:0007669"/>
    <property type="project" value="TreeGrafter"/>
</dbReference>
<feature type="domain" description="GCVT N-terminal" evidence="5">
    <location>
        <begin position="55"/>
        <end position="162"/>
    </location>
</feature>
<evidence type="ECO:0000256" key="1">
    <source>
        <dbReference type="ARBA" id="ARBA00004173"/>
    </source>
</evidence>
<accession>A0A9W8AKH1</accession>
<gene>
    <name evidence="7" type="primary">CAF17</name>
    <name evidence="7" type="ORF">IWQ62_005185</name>
</gene>
<dbReference type="InterPro" id="IPR017703">
    <property type="entry name" value="YgfZ/GCV_T_CS"/>
</dbReference>
<protein>
    <submittedName>
        <fullName evidence="7">Ccr4 associated factor</fullName>
    </submittedName>
</protein>
<dbReference type="InterPro" id="IPR045179">
    <property type="entry name" value="YgfZ/GcvT"/>
</dbReference>
<evidence type="ECO:0000313" key="8">
    <source>
        <dbReference type="Proteomes" id="UP001150925"/>
    </source>
</evidence>
<dbReference type="PANTHER" id="PTHR22602:SF0">
    <property type="entry name" value="TRANSFERASE CAF17, MITOCHONDRIAL-RELATED"/>
    <property type="match status" value="1"/>
</dbReference>
<feature type="domain" description="CAF17 C-terminal" evidence="6">
    <location>
        <begin position="367"/>
        <end position="431"/>
    </location>
</feature>
<evidence type="ECO:0000259" key="6">
    <source>
        <dbReference type="Pfam" id="PF25455"/>
    </source>
</evidence>
<dbReference type="Gene3D" id="3.30.1360.120">
    <property type="entry name" value="Probable tRNA modification gtpase trme, domain 1"/>
    <property type="match status" value="1"/>
</dbReference>
<dbReference type="EMBL" id="JANBPY010002023">
    <property type="protein sequence ID" value="KAJ1956991.1"/>
    <property type="molecule type" value="Genomic_DNA"/>
</dbReference>
<comment type="subcellular location">
    <subcellularLocation>
        <location evidence="1">Mitochondrion</location>
    </subcellularLocation>
</comment>